<proteinExistence type="predicted"/>
<dbReference type="EMBL" id="JABSTU010000006">
    <property type="protein sequence ID" value="KAH8027799.1"/>
    <property type="molecule type" value="Genomic_DNA"/>
</dbReference>
<keyword evidence="2" id="KW-1185">Reference proteome</keyword>
<gene>
    <name evidence="1" type="ORF">HPB51_010399</name>
</gene>
<dbReference type="Proteomes" id="UP000821866">
    <property type="component" value="Chromosome 4"/>
</dbReference>
<reference evidence="1" key="2">
    <citation type="submission" date="2021-09" db="EMBL/GenBank/DDBJ databases">
        <authorList>
            <person name="Jia N."/>
            <person name="Wang J."/>
            <person name="Shi W."/>
            <person name="Du L."/>
            <person name="Sun Y."/>
            <person name="Zhan W."/>
            <person name="Jiang J."/>
            <person name="Wang Q."/>
            <person name="Zhang B."/>
            <person name="Ji P."/>
            <person name="Sakyi L.B."/>
            <person name="Cui X."/>
            <person name="Yuan T."/>
            <person name="Jiang B."/>
            <person name="Yang W."/>
            <person name="Lam T.T.-Y."/>
            <person name="Chang Q."/>
            <person name="Ding S."/>
            <person name="Wang X."/>
            <person name="Zhu J."/>
            <person name="Ruan X."/>
            <person name="Zhao L."/>
            <person name="Wei J."/>
            <person name="Que T."/>
            <person name="Du C."/>
            <person name="Cheng J."/>
            <person name="Dai P."/>
            <person name="Han X."/>
            <person name="Huang E."/>
            <person name="Gao Y."/>
            <person name="Liu J."/>
            <person name="Shao H."/>
            <person name="Ye R."/>
            <person name="Li L."/>
            <person name="Wei W."/>
            <person name="Wang X."/>
            <person name="Wang C."/>
            <person name="Huo Q."/>
            <person name="Li W."/>
            <person name="Guo W."/>
            <person name="Chen H."/>
            <person name="Chen S."/>
            <person name="Zhou L."/>
            <person name="Zhou L."/>
            <person name="Ni X."/>
            <person name="Tian J."/>
            <person name="Zhou Y."/>
            <person name="Sheng Y."/>
            <person name="Liu T."/>
            <person name="Pan Y."/>
            <person name="Xia L."/>
            <person name="Li J."/>
            <person name="Zhao F."/>
            <person name="Cao W."/>
        </authorList>
    </citation>
    <scope>NUCLEOTIDE SEQUENCE</scope>
    <source>
        <strain evidence="1">Rmic-2018</strain>
        <tissue evidence="1">Larvae</tissue>
    </source>
</reference>
<dbReference type="AlphaFoldDB" id="A0A9J6DZT2"/>
<evidence type="ECO:0000313" key="1">
    <source>
        <dbReference type="EMBL" id="KAH8027799.1"/>
    </source>
</evidence>
<reference evidence="1" key="1">
    <citation type="journal article" date="2020" name="Cell">
        <title>Large-Scale Comparative Analyses of Tick Genomes Elucidate Their Genetic Diversity and Vector Capacities.</title>
        <authorList>
            <consortium name="Tick Genome and Microbiome Consortium (TIGMIC)"/>
            <person name="Jia N."/>
            <person name="Wang J."/>
            <person name="Shi W."/>
            <person name="Du L."/>
            <person name="Sun Y."/>
            <person name="Zhan W."/>
            <person name="Jiang J.F."/>
            <person name="Wang Q."/>
            <person name="Zhang B."/>
            <person name="Ji P."/>
            <person name="Bell-Sakyi L."/>
            <person name="Cui X.M."/>
            <person name="Yuan T.T."/>
            <person name="Jiang B.G."/>
            <person name="Yang W.F."/>
            <person name="Lam T.T."/>
            <person name="Chang Q.C."/>
            <person name="Ding S.J."/>
            <person name="Wang X.J."/>
            <person name="Zhu J.G."/>
            <person name="Ruan X.D."/>
            <person name="Zhao L."/>
            <person name="Wei J.T."/>
            <person name="Ye R.Z."/>
            <person name="Que T.C."/>
            <person name="Du C.H."/>
            <person name="Zhou Y.H."/>
            <person name="Cheng J.X."/>
            <person name="Dai P.F."/>
            <person name="Guo W.B."/>
            <person name="Han X.H."/>
            <person name="Huang E.J."/>
            <person name="Li L.F."/>
            <person name="Wei W."/>
            <person name="Gao Y.C."/>
            <person name="Liu J.Z."/>
            <person name="Shao H.Z."/>
            <person name="Wang X."/>
            <person name="Wang C.C."/>
            <person name="Yang T.C."/>
            <person name="Huo Q.B."/>
            <person name="Li W."/>
            <person name="Chen H.Y."/>
            <person name="Chen S.E."/>
            <person name="Zhou L.G."/>
            <person name="Ni X.B."/>
            <person name="Tian J.H."/>
            <person name="Sheng Y."/>
            <person name="Liu T."/>
            <person name="Pan Y.S."/>
            <person name="Xia L.Y."/>
            <person name="Li J."/>
            <person name="Zhao F."/>
            <person name="Cao W.C."/>
        </authorList>
    </citation>
    <scope>NUCLEOTIDE SEQUENCE</scope>
    <source>
        <strain evidence="1">Rmic-2018</strain>
    </source>
</reference>
<accession>A0A9J6DZT2</accession>
<protein>
    <submittedName>
        <fullName evidence="1">Uncharacterized protein</fullName>
    </submittedName>
</protein>
<evidence type="ECO:0000313" key="2">
    <source>
        <dbReference type="Proteomes" id="UP000821866"/>
    </source>
</evidence>
<name>A0A9J6DZT2_RHIMP</name>
<organism evidence="1 2">
    <name type="scientific">Rhipicephalus microplus</name>
    <name type="common">Cattle tick</name>
    <name type="synonym">Boophilus microplus</name>
    <dbReference type="NCBI Taxonomy" id="6941"/>
    <lineage>
        <taxon>Eukaryota</taxon>
        <taxon>Metazoa</taxon>
        <taxon>Ecdysozoa</taxon>
        <taxon>Arthropoda</taxon>
        <taxon>Chelicerata</taxon>
        <taxon>Arachnida</taxon>
        <taxon>Acari</taxon>
        <taxon>Parasitiformes</taxon>
        <taxon>Ixodida</taxon>
        <taxon>Ixodoidea</taxon>
        <taxon>Ixodidae</taxon>
        <taxon>Rhipicephalinae</taxon>
        <taxon>Rhipicephalus</taxon>
        <taxon>Boophilus</taxon>
    </lineage>
</organism>
<comment type="caution">
    <text evidence="1">The sequence shown here is derived from an EMBL/GenBank/DDBJ whole genome shotgun (WGS) entry which is preliminary data.</text>
</comment>
<sequence>MTPCFSRCSLARKLCQPAVSAAPLGIDPKPVPALNQTFAASAERRCHSRMALVLLLNARPGALCVLDPTSPGTGALRNATGHHHPGHTMVHWKVKPASRRENVGAHGSHGSRALGHRLKGLSPLSPILFSSTLAWQLSGLPGEAQLRSYLKPRGLLRGKVARPTQA</sequence>